<dbReference type="GO" id="GO:0005634">
    <property type="term" value="C:nucleus"/>
    <property type="evidence" value="ECO:0007669"/>
    <property type="project" value="UniProtKB-SubCell"/>
</dbReference>
<dbReference type="SUPFAM" id="SSF58026">
    <property type="entry name" value="Delta-sleep-inducing peptide immunoreactive peptide"/>
    <property type="match status" value="1"/>
</dbReference>
<keyword evidence="6" id="KW-0539">Nucleus</keyword>
<dbReference type="InterPro" id="IPR047862">
    <property type="entry name" value="TSC22/BUN_CS"/>
</dbReference>
<feature type="coiled-coil region" evidence="8">
    <location>
        <begin position="157"/>
        <end position="191"/>
    </location>
</feature>
<dbReference type="PROSITE" id="PS01289">
    <property type="entry name" value="TSC22"/>
    <property type="match status" value="1"/>
</dbReference>
<evidence type="ECO:0000256" key="6">
    <source>
        <dbReference type="ARBA" id="ARBA00023242"/>
    </source>
</evidence>
<name>A0AAQ6IVB6_ANATE</name>
<keyword evidence="11" id="KW-1185">Reference proteome</keyword>
<comment type="similarity">
    <text evidence="3">Belongs to the TSC-22/Dip/Bun family.</text>
</comment>
<evidence type="ECO:0000256" key="9">
    <source>
        <dbReference type="SAM" id="MobiDB-lite"/>
    </source>
</evidence>
<reference evidence="10" key="2">
    <citation type="submission" date="2025-08" db="UniProtKB">
        <authorList>
            <consortium name="Ensembl"/>
        </authorList>
    </citation>
    <scope>IDENTIFICATION</scope>
</reference>
<evidence type="ECO:0000313" key="11">
    <source>
        <dbReference type="Proteomes" id="UP000265040"/>
    </source>
</evidence>
<evidence type="ECO:0000256" key="1">
    <source>
        <dbReference type="ARBA" id="ARBA00004123"/>
    </source>
</evidence>
<evidence type="ECO:0000313" key="10">
    <source>
        <dbReference type="Ensembl" id="ENSATEP00000078228.1"/>
    </source>
</evidence>
<evidence type="ECO:0000256" key="2">
    <source>
        <dbReference type="ARBA" id="ARBA00004496"/>
    </source>
</evidence>
<evidence type="ECO:0000256" key="8">
    <source>
        <dbReference type="SAM" id="Coils"/>
    </source>
</evidence>
<reference evidence="10 11" key="1">
    <citation type="submission" date="2021-04" db="EMBL/GenBank/DDBJ databases">
        <authorList>
            <consortium name="Wellcome Sanger Institute Data Sharing"/>
        </authorList>
    </citation>
    <scope>NUCLEOTIDE SEQUENCE [LARGE SCALE GENOMIC DNA]</scope>
</reference>
<dbReference type="PANTHER" id="PTHR12348:SF24">
    <property type="entry name" value="TSC22 DOMAIN FAMILY PROTEIN 3"/>
    <property type="match status" value="1"/>
</dbReference>
<proteinExistence type="inferred from homology"/>
<dbReference type="AlphaFoldDB" id="A0AAQ6IVB6"/>
<evidence type="ECO:0000256" key="5">
    <source>
        <dbReference type="ARBA" id="ARBA00022553"/>
    </source>
</evidence>
<evidence type="ECO:0000256" key="4">
    <source>
        <dbReference type="ARBA" id="ARBA00022490"/>
    </source>
</evidence>
<dbReference type="PANTHER" id="PTHR12348">
    <property type="entry name" value="TSC22"/>
    <property type="match status" value="1"/>
</dbReference>
<organism evidence="10 11">
    <name type="scientific">Anabas testudineus</name>
    <name type="common">Climbing perch</name>
    <name type="synonym">Anthias testudineus</name>
    <dbReference type="NCBI Taxonomy" id="64144"/>
    <lineage>
        <taxon>Eukaryota</taxon>
        <taxon>Metazoa</taxon>
        <taxon>Chordata</taxon>
        <taxon>Craniata</taxon>
        <taxon>Vertebrata</taxon>
        <taxon>Euteleostomi</taxon>
        <taxon>Actinopterygii</taxon>
        <taxon>Neopterygii</taxon>
        <taxon>Teleostei</taxon>
        <taxon>Neoteleostei</taxon>
        <taxon>Acanthomorphata</taxon>
        <taxon>Anabantaria</taxon>
        <taxon>Anabantiformes</taxon>
        <taxon>Anabantoidei</taxon>
        <taxon>Anabantidae</taxon>
        <taxon>Anabas</taxon>
    </lineage>
</organism>
<accession>A0AAQ6IVB6</accession>
<protein>
    <recommendedName>
        <fullName evidence="7">TSC22 domain family protein 3</fullName>
    </recommendedName>
</protein>
<dbReference type="Proteomes" id="UP000265040">
    <property type="component" value="Chromosome 18"/>
</dbReference>
<keyword evidence="5" id="KW-0597">Phosphoprotein</keyword>
<keyword evidence="8" id="KW-0175">Coiled coil</keyword>
<evidence type="ECO:0000256" key="7">
    <source>
        <dbReference type="ARBA" id="ARBA00039909"/>
    </source>
</evidence>
<dbReference type="Pfam" id="PF01166">
    <property type="entry name" value="TSC22"/>
    <property type="match status" value="1"/>
</dbReference>
<sequence length="199" mass="22435">MFSGVKKINYGGRISETSPTPHSPRRPPSTPPLPLRSLQFVAKQPDTPVLWRERKVKVHRTGVRESWPGARLTAPTCVAQPITRVSPRTTNQSQPPLNLPAPHLHWSIHPGAPLTGRGSDSTMMSLLLFFQSVSSSSLIAIDNKIEQAMDLVKSHLLQAVREEVELLRDQIRDLQEKNQQLERENHILRSLTCTEHNTR</sequence>
<feature type="region of interest" description="Disordered" evidence="9">
    <location>
        <begin position="1"/>
        <end position="36"/>
    </location>
</feature>
<dbReference type="Ensembl" id="ENSATET00000081367.1">
    <property type="protein sequence ID" value="ENSATEP00000078228.1"/>
    <property type="gene ID" value="ENSATEG00000008264.3"/>
</dbReference>
<reference evidence="10" key="3">
    <citation type="submission" date="2025-09" db="UniProtKB">
        <authorList>
            <consortium name="Ensembl"/>
        </authorList>
    </citation>
    <scope>IDENTIFICATION</scope>
</reference>
<dbReference type="GO" id="GO:0006357">
    <property type="term" value="P:regulation of transcription by RNA polymerase II"/>
    <property type="evidence" value="ECO:0007669"/>
    <property type="project" value="InterPro"/>
</dbReference>
<comment type="subcellular location">
    <subcellularLocation>
        <location evidence="2">Cytoplasm</location>
    </subcellularLocation>
    <subcellularLocation>
        <location evidence="1">Nucleus</location>
    </subcellularLocation>
</comment>
<dbReference type="InterPro" id="IPR000580">
    <property type="entry name" value="TSC22/Bun"/>
</dbReference>
<dbReference type="Gene3D" id="1.20.5.490">
    <property type="entry name" value="Single helix bin"/>
    <property type="match status" value="1"/>
</dbReference>
<dbReference type="GO" id="GO:0005737">
    <property type="term" value="C:cytoplasm"/>
    <property type="evidence" value="ECO:0007669"/>
    <property type="project" value="UniProtKB-SubCell"/>
</dbReference>
<evidence type="ECO:0000256" key="3">
    <source>
        <dbReference type="ARBA" id="ARBA00007908"/>
    </source>
</evidence>
<dbReference type="GeneTree" id="ENSGT00940000159144"/>
<keyword evidence="4" id="KW-0963">Cytoplasm</keyword>